<comment type="caution">
    <text evidence="1">The sequence shown here is derived from an EMBL/GenBank/DDBJ whole genome shotgun (WGS) entry which is preliminary data.</text>
</comment>
<accession>A0A8J2SSK7</accession>
<dbReference type="Proteomes" id="UP000789595">
    <property type="component" value="Unassembled WGS sequence"/>
</dbReference>
<protein>
    <submittedName>
        <fullName evidence="1">Uncharacterized protein</fullName>
    </submittedName>
</protein>
<dbReference type="AlphaFoldDB" id="A0A8J2SSK7"/>
<sequence>MLRKAAAVAGDSEGSGMDISRRAAAWSRVVPGG</sequence>
<dbReference type="EMBL" id="CAKKNE010000005">
    <property type="protein sequence ID" value="CAH0376086.1"/>
    <property type="molecule type" value="Genomic_DNA"/>
</dbReference>
<evidence type="ECO:0000313" key="2">
    <source>
        <dbReference type="Proteomes" id="UP000789595"/>
    </source>
</evidence>
<reference evidence="1" key="1">
    <citation type="submission" date="2021-11" db="EMBL/GenBank/DDBJ databases">
        <authorList>
            <consortium name="Genoscope - CEA"/>
            <person name="William W."/>
        </authorList>
    </citation>
    <scope>NUCLEOTIDE SEQUENCE</scope>
</reference>
<gene>
    <name evidence="1" type="ORF">PECAL_5P06410</name>
</gene>
<proteinExistence type="predicted"/>
<keyword evidence="2" id="KW-1185">Reference proteome</keyword>
<evidence type="ECO:0000313" key="1">
    <source>
        <dbReference type="EMBL" id="CAH0376086.1"/>
    </source>
</evidence>
<name>A0A8J2SSK7_9STRA</name>
<organism evidence="1 2">
    <name type="scientific">Pelagomonas calceolata</name>
    <dbReference type="NCBI Taxonomy" id="35677"/>
    <lineage>
        <taxon>Eukaryota</taxon>
        <taxon>Sar</taxon>
        <taxon>Stramenopiles</taxon>
        <taxon>Ochrophyta</taxon>
        <taxon>Pelagophyceae</taxon>
        <taxon>Pelagomonadales</taxon>
        <taxon>Pelagomonadaceae</taxon>
        <taxon>Pelagomonas</taxon>
    </lineage>
</organism>